<dbReference type="GO" id="GO:0004620">
    <property type="term" value="F:phospholipase activity"/>
    <property type="evidence" value="ECO:0007669"/>
    <property type="project" value="InterPro"/>
</dbReference>
<comment type="similarity">
    <text evidence="1 7">Belongs to the phospholipase B-like family.</text>
</comment>
<keyword evidence="6" id="KW-0325">Glycoprotein</keyword>
<proteinExistence type="inferred from homology"/>
<organism evidence="8 9">
    <name type="scientific">Acrobeloides nanus</name>
    <dbReference type="NCBI Taxonomy" id="290746"/>
    <lineage>
        <taxon>Eukaryota</taxon>
        <taxon>Metazoa</taxon>
        <taxon>Ecdysozoa</taxon>
        <taxon>Nematoda</taxon>
        <taxon>Chromadorea</taxon>
        <taxon>Rhabditida</taxon>
        <taxon>Tylenchina</taxon>
        <taxon>Cephalobomorpha</taxon>
        <taxon>Cephaloboidea</taxon>
        <taxon>Cephalobidae</taxon>
        <taxon>Acrobeloides</taxon>
    </lineage>
</organism>
<comment type="function">
    <text evidence="7">Putative phospholipase.</text>
</comment>
<accession>A0A914EAF6</accession>
<evidence type="ECO:0000313" key="9">
    <source>
        <dbReference type="WBParaSite" id="ACRNAN_scaffold667.g20102.t1"/>
    </source>
</evidence>
<dbReference type="Proteomes" id="UP000887540">
    <property type="component" value="Unplaced"/>
</dbReference>
<evidence type="ECO:0000313" key="8">
    <source>
        <dbReference type="Proteomes" id="UP000887540"/>
    </source>
</evidence>
<dbReference type="Gene3D" id="3.60.60.30">
    <property type="match status" value="1"/>
</dbReference>
<dbReference type="EC" id="3.1.1.-" evidence="7"/>
<feature type="chain" id="PRO_5038163609" description="Phospholipase B-like" evidence="7">
    <location>
        <begin position="18"/>
        <end position="547"/>
    </location>
</feature>
<evidence type="ECO:0000256" key="7">
    <source>
        <dbReference type="RuleBase" id="RU364138"/>
    </source>
</evidence>
<dbReference type="InterPro" id="IPR007000">
    <property type="entry name" value="PLipase_B-like"/>
</dbReference>
<reference evidence="9" key="1">
    <citation type="submission" date="2022-11" db="UniProtKB">
        <authorList>
            <consortium name="WormBaseParasite"/>
        </authorList>
    </citation>
    <scope>IDENTIFICATION</scope>
</reference>
<dbReference type="WBParaSite" id="ACRNAN_scaffold667.g20102.t1">
    <property type="protein sequence ID" value="ACRNAN_scaffold667.g20102.t1"/>
    <property type="gene ID" value="ACRNAN_scaffold667.g20102"/>
</dbReference>
<protein>
    <recommendedName>
        <fullName evidence="7">Phospholipase B-like</fullName>
        <ecNumber evidence="7">3.1.1.-</ecNumber>
    </recommendedName>
</protein>
<evidence type="ECO:0000256" key="1">
    <source>
        <dbReference type="ARBA" id="ARBA00007835"/>
    </source>
</evidence>
<dbReference type="PANTHER" id="PTHR12370:SF7">
    <property type="entry name" value="PHOSPHOLIPASE B-LIKE 2-RELATED"/>
    <property type="match status" value="1"/>
</dbReference>
<evidence type="ECO:0000256" key="5">
    <source>
        <dbReference type="ARBA" id="ARBA00023098"/>
    </source>
</evidence>
<keyword evidence="3 7" id="KW-0378">Hydrolase</keyword>
<dbReference type="AlphaFoldDB" id="A0A914EAF6"/>
<sequence>MWSKSILLAILLNPSGHDQHYTYKAVCVIDEKPQIVDGFDCRHMVAVGRFKNAINLTGWSYLEIETKAGFDPELQAYAAGILEGVLSRQVLSFNIYNTQTGYCDGYKKYCKRLNAYLQQNLAWIRENIEKADPNDVYWQAVKRTFYQLTGLWDGYRDASFNPNISYELHPIMLTNILAGETYELEKKFNRTKDLMSNEGKCSGFVKITPGNKDLLISQVTMSGLEHLLRVLKLYKFGYDSKQFPGHTATFSSYPGLLYSSDDFVLTSAGLAGIETTMNLFKTELYDKIEAKNQLQCWIRAIVANQLAKTGKEWCQIFEKFNSGTYNNQWTILDYKLFTPGKEIPNEGLLYVLEQMPGYINYKDMTSYLKNYSYFASYNIPFFKKTSELSGWDKKAQELYWFSWKDCPRAKIFARDNGQVVDINSLTKLMRYNDYTHEVFSKCNCTPPYTAEAAISARGDLNLINGTYQLPGMGHQNHAALDYKGTNYDMFKQFRFRAWSGPTYDQVPVFKWSESDFAKTVKHIGHPDVWNFTWVEYKWETDNIRLDL</sequence>
<dbReference type="GO" id="GO:0005576">
    <property type="term" value="C:extracellular region"/>
    <property type="evidence" value="ECO:0007669"/>
    <property type="project" value="TreeGrafter"/>
</dbReference>
<evidence type="ECO:0000256" key="2">
    <source>
        <dbReference type="ARBA" id="ARBA00022729"/>
    </source>
</evidence>
<keyword evidence="4 7" id="KW-0442">Lipid degradation</keyword>
<name>A0A914EAF6_9BILA</name>
<dbReference type="Pfam" id="PF04916">
    <property type="entry name" value="Phospholip_B"/>
    <property type="match status" value="1"/>
</dbReference>
<feature type="signal peptide" evidence="7">
    <location>
        <begin position="1"/>
        <end position="17"/>
    </location>
</feature>
<evidence type="ECO:0000256" key="4">
    <source>
        <dbReference type="ARBA" id="ARBA00022963"/>
    </source>
</evidence>
<keyword evidence="2 7" id="KW-0732">Signal</keyword>
<dbReference type="PANTHER" id="PTHR12370">
    <property type="entry name" value="PHOSPHOLIPASE B-RELATED"/>
    <property type="match status" value="1"/>
</dbReference>
<evidence type="ECO:0000256" key="3">
    <source>
        <dbReference type="ARBA" id="ARBA00022801"/>
    </source>
</evidence>
<keyword evidence="5 7" id="KW-0443">Lipid metabolism</keyword>
<dbReference type="GO" id="GO:0009395">
    <property type="term" value="P:phospholipid catabolic process"/>
    <property type="evidence" value="ECO:0007669"/>
    <property type="project" value="TreeGrafter"/>
</dbReference>
<evidence type="ECO:0000256" key="6">
    <source>
        <dbReference type="ARBA" id="ARBA00023180"/>
    </source>
</evidence>
<keyword evidence="8" id="KW-1185">Reference proteome</keyword>